<dbReference type="Gene3D" id="1.20.990.10">
    <property type="entry name" value="NADPH-cytochrome p450 Reductase, Chain A, domain 3"/>
    <property type="match status" value="1"/>
</dbReference>
<organism evidence="3 4">
    <name type="scientific">Smittium mucronatum</name>
    <dbReference type="NCBI Taxonomy" id="133383"/>
    <lineage>
        <taxon>Eukaryota</taxon>
        <taxon>Fungi</taxon>
        <taxon>Fungi incertae sedis</taxon>
        <taxon>Zoopagomycota</taxon>
        <taxon>Kickxellomycotina</taxon>
        <taxon>Harpellomycetes</taxon>
        <taxon>Harpellales</taxon>
        <taxon>Legeriomycetaceae</taxon>
        <taxon>Smittium</taxon>
    </lineage>
</organism>
<feature type="domain" description="Flavodoxin-like" evidence="2">
    <location>
        <begin position="11"/>
        <end position="155"/>
    </location>
</feature>
<dbReference type="PANTHER" id="PTHR19384:SF10">
    <property type="entry name" value="NADPH-DEPENDENT DIFLAVIN OXIDOREDUCTASE 1"/>
    <property type="match status" value="1"/>
</dbReference>
<dbReference type="Gene3D" id="2.40.30.10">
    <property type="entry name" value="Translation factors"/>
    <property type="match status" value="1"/>
</dbReference>
<dbReference type="EMBL" id="LSSL01007714">
    <property type="protein sequence ID" value="OLY77720.1"/>
    <property type="molecule type" value="Genomic_DNA"/>
</dbReference>
<dbReference type="InterPro" id="IPR023173">
    <property type="entry name" value="NADPH_Cyt_P450_Rdtase_alpha"/>
</dbReference>
<feature type="non-terminal residue" evidence="3">
    <location>
        <position position="310"/>
    </location>
</feature>
<gene>
    <name evidence="3" type="ORF">AYI68_g8247</name>
</gene>
<dbReference type="Gene3D" id="3.40.50.360">
    <property type="match status" value="1"/>
</dbReference>
<dbReference type="InterPro" id="IPR008254">
    <property type="entry name" value="Flavodoxin/NO_synth"/>
</dbReference>
<dbReference type="GO" id="GO:0010181">
    <property type="term" value="F:FMN binding"/>
    <property type="evidence" value="ECO:0007669"/>
    <property type="project" value="InterPro"/>
</dbReference>
<evidence type="ECO:0000256" key="1">
    <source>
        <dbReference type="ARBA" id="ARBA00022630"/>
    </source>
</evidence>
<sequence length="310" mass="35250">MEDLSKYPVDFSVVYASQTGNAEDMAYSVYDEAIKRGLNVEITGFQDLTWEYFTNSKMLVFVCSTTGVGDEPDTMKEFWKLLLRKSLPRNLLTHLRYAVFGLGDSSYEKYNFVAKKLFRRLGMLGGNAIMELGLGDDQHYLGPYYSFSNWINAFFSNINSPPLKDSVGLDRDNLFSPTTHFLLAECDKVADIPKQHLAPISGREGWGTVVKNERITSTDHFQDVRSLVIEPNYDECRWNPGDYVSITPQNSAADAQKFLDMMGYSSSSTQNFFYSRNRIRHGVRPLTQTDFASSFTKIKCAPLIDIVQQE</sequence>
<comment type="caution">
    <text evidence="3">The sequence shown here is derived from an EMBL/GenBank/DDBJ whole genome shotgun (WGS) entry which is preliminary data.</text>
</comment>
<evidence type="ECO:0000259" key="2">
    <source>
        <dbReference type="PROSITE" id="PS50902"/>
    </source>
</evidence>
<protein>
    <submittedName>
        <fullName evidence="3">NADPH-dependent diflavin oxidoreductase 1</fullName>
    </submittedName>
</protein>
<proteinExistence type="predicted"/>
<dbReference type="InterPro" id="IPR001094">
    <property type="entry name" value="Flavdoxin-like"/>
</dbReference>
<evidence type="ECO:0000313" key="3">
    <source>
        <dbReference type="EMBL" id="OLY77720.1"/>
    </source>
</evidence>
<dbReference type="SUPFAM" id="SSF63380">
    <property type="entry name" value="Riboflavin synthase domain-like"/>
    <property type="match status" value="1"/>
</dbReference>
<dbReference type="PRINTS" id="PR00369">
    <property type="entry name" value="FLAVODOXIN"/>
</dbReference>
<dbReference type="STRING" id="133383.A0A1R0GLH4"/>
<name>A0A1R0GLH4_9FUNG</name>
<dbReference type="GO" id="GO:0016491">
    <property type="term" value="F:oxidoreductase activity"/>
    <property type="evidence" value="ECO:0007669"/>
    <property type="project" value="InterPro"/>
</dbReference>
<dbReference type="Proteomes" id="UP000187455">
    <property type="component" value="Unassembled WGS sequence"/>
</dbReference>
<reference evidence="3 4" key="1">
    <citation type="journal article" date="2016" name="Mol. Biol. Evol.">
        <title>Genome-Wide Survey of Gut Fungi (Harpellales) Reveals the First Horizontally Transferred Ubiquitin Gene from a Mosquito Host.</title>
        <authorList>
            <person name="Wang Y."/>
            <person name="White M.M."/>
            <person name="Kvist S."/>
            <person name="Moncalvo J.M."/>
        </authorList>
    </citation>
    <scope>NUCLEOTIDE SEQUENCE [LARGE SCALE GENOMIC DNA]</scope>
    <source>
        <strain evidence="3 4">ALG-7-W6</strain>
    </source>
</reference>
<dbReference type="GO" id="GO:0050660">
    <property type="term" value="F:flavin adenine dinucleotide binding"/>
    <property type="evidence" value="ECO:0007669"/>
    <property type="project" value="TreeGrafter"/>
</dbReference>
<dbReference type="OrthoDB" id="1856718at2759"/>
<accession>A0A1R0GLH4</accession>
<dbReference type="SUPFAM" id="SSF52218">
    <property type="entry name" value="Flavoproteins"/>
    <property type="match status" value="1"/>
</dbReference>
<keyword evidence="1" id="KW-0285">Flavoprotein</keyword>
<dbReference type="PANTHER" id="PTHR19384">
    <property type="entry name" value="NITRIC OXIDE SYNTHASE-RELATED"/>
    <property type="match status" value="1"/>
</dbReference>
<dbReference type="GO" id="GO:0005829">
    <property type="term" value="C:cytosol"/>
    <property type="evidence" value="ECO:0007669"/>
    <property type="project" value="TreeGrafter"/>
</dbReference>
<evidence type="ECO:0000313" key="4">
    <source>
        <dbReference type="Proteomes" id="UP000187455"/>
    </source>
</evidence>
<dbReference type="AlphaFoldDB" id="A0A1R0GLH4"/>
<keyword evidence="4" id="KW-1185">Reference proteome</keyword>
<dbReference type="Pfam" id="PF00258">
    <property type="entry name" value="Flavodoxin_1"/>
    <property type="match status" value="1"/>
</dbReference>
<dbReference type="InterPro" id="IPR029039">
    <property type="entry name" value="Flavoprotein-like_sf"/>
</dbReference>
<dbReference type="PROSITE" id="PS50902">
    <property type="entry name" value="FLAVODOXIN_LIKE"/>
    <property type="match status" value="1"/>
</dbReference>
<dbReference type="InterPro" id="IPR017938">
    <property type="entry name" value="Riboflavin_synthase-like_b-brl"/>
</dbReference>